<evidence type="ECO:0000313" key="3">
    <source>
        <dbReference type="Proteomes" id="UP001595722"/>
    </source>
</evidence>
<name>A0ABV7VQJ4_9GAMM</name>
<dbReference type="EMBL" id="JBHRYB010000005">
    <property type="protein sequence ID" value="MFC3679805.1"/>
    <property type="molecule type" value="Genomic_DNA"/>
</dbReference>
<comment type="caution">
    <text evidence="2">The sequence shown here is derived from an EMBL/GenBank/DDBJ whole genome shotgun (WGS) entry which is preliminary data.</text>
</comment>
<dbReference type="Proteomes" id="UP001595722">
    <property type="component" value="Unassembled WGS sequence"/>
</dbReference>
<evidence type="ECO:0000256" key="1">
    <source>
        <dbReference type="SAM" id="MobiDB-lite"/>
    </source>
</evidence>
<feature type="region of interest" description="Disordered" evidence="1">
    <location>
        <begin position="42"/>
        <end position="67"/>
    </location>
</feature>
<dbReference type="RefSeq" id="WP_376865588.1">
    <property type="nucleotide sequence ID" value="NZ_JBHRYB010000005.1"/>
</dbReference>
<proteinExistence type="predicted"/>
<reference evidence="3" key="1">
    <citation type="journal article" date="2019" name="Int. J. Syst. Evol. Microbiol.">
        <title>The Global Catalogue of Microorganisms (GCM) 10K type strain sequencing project: providing services to taxonomists for standard genome sequencing and annotation.</title>
        <authorList>
            <consortium name="The Broad Institute Genomics Platform"/>
            <consortium name="The Broad Institute Genome Sequencing Center for Infectious Disease"/>
            <person name="Wu L."/>
            <person name="Ma J."/>
        </authorList>
    </citation>
    <scope>NUCLEOTIDE SEQUENCE [LARGE SCALE GENOMIC DNA]</scope>
    <source>
        <strain evidence="3">KCTC 42424</strain>
    </source>
</reference>
<keyword evidence="3" id="KW-1185">Reference proteome</keyword>
<evidence type="ECO:0000313" key="2">
    <source>
        <dbReference type="EMBL" id="MFC3679805.1"/>
    </source>
</evidence>
<organism evidence="2 3">
    <name type="scientific">Bacterioplanoides pacificum</name>
    <dbReference type="NCBI Taxonomy" id="1171596"/>
    <lineage>
        <taxon>Bacteria</taxon>
        <taxon>Pseudomonadati</taxon>
        <taxon>Pseudomonadota</taxon>
        <taxon>Gammaproteobacteria</taxon>
        <taxon>Oceanospirillales</taxon>
        <taxon>Oceanospirillaceae</taxon>
        <taxon>Bacterioplanoides</taxon>
    </lineage>
</organism>
<gene>
    <name evidence="2" type="ORF">ACFOMG_06735</name>
</gene>
<dbReference type="Gene3D" id="2.60.120.380">
    <property type="match status" value="2"/>
</dbReference>
<accession>A0ABV7VQJ4</accession>
<evidence type="ECO:0008006" key="4">
    <source>
        <dbReference type="Google" id="ProtNLM"/>
    </source>
</evidence>
<sequence>MARFTFDPARGLLLSTILCLSACQFDNTADTTQRRSLVEQSNSELTAGESIHGELTTQSPLNAKDGSHYQSHRIELESGHIISLAAEGSFTAQLSLYNDQNTLLASDSPLRFRIDNSGQYAVVVSGASADSYGPYTLSSSTTALAEVGLQIPGTTAGWLQPGVARSYILMLDRDSAYKIDVTSEDFDPVLTISDSQGYYSENDDVGEQDVSASISNLFSRGEYDLMVSAHQGASGMYHVTISPLELTTPGSRILTPGSEITSWISRTTPADSYSLEIKEAGSYLLDMKSIAIDPLLRIDGPDGFHYEDDDSGDGYNARIIRSLEPGQYQVQAGKTEGEDPASNEGLYTLVIHRLRP</sequence>
<protein>
    <recommendedName>
        <fullName evidence="4">Peptidase C-terminal archaeal/bacterial domain-containing protein</fullName>
    </recommendedName>
</protein>